<gene>
    <name evidence="2" type="ORF">GZA08_00930</name>
</gene>
<dbReference type="AlphaFoldDB" id="A0A6B2JF06"/>
<feature type="transmembrane region" description="Helical" evidence="1">
    <location>
        <begin position="96"/>
        <end position="117"/>
    </location>
</feature>
<organism evidence="2 3">
    <name type="scientific">Pseudoroseicyclus tamaricis</name>
    <dbReference type="NCBI Taxonomy" id="2705421"/>
    <lineage>
        <taxon>Bacteria</taxon>
        <taxon>Pseudomonadati</taxon>
        <taxon>Pseudomonadota</taxon>
        <taxon>Alphaproteobacteria</taxon>
        <taxon>Rhodobacterales</taxon>
        <taxon>Paracoccaceae</taxon>
        <taxon>Pseudoroseicyclus</taxon>
    </lineage>
</organism>
<keyword evidence="1" id="KW-1133">Transmembrane helix</keyword>
<evidence type="ECO:0000256" key="1">
    <source>
        <dbReference type="SAM" id="Phobius"/>
    </source>
</evidence>
<evidence type="ECO:0000313" key="3">
    <source>
        <dbReference type="Proteomes" id="UP000474757"/>
    </source>
</evidence>
<evidence type="ECO:0000313" key="2">
    <source>
        <dbReference type="EMBL" id="NDU99532.1"/>
    </source>
</evidence>
<dbReference type="EMBL" id="JAAGAB010000001">
    <property type="protein sequence ID" value="NDU99532.1"/>
    <property type="molecule type" value="Genomic_DNA"/>
</dbReference>
<keyword evidence="1" id="KW-0812">Transmembrane</keyword>
<sequence>MDPADIFARTEAVRLMLVTRFRAKGETLETALASTRRRLPRRIRREGRVLAEAETLGQHPRIAKQVDPARFSRAETEVTRYLRRHGRGERLKTRTVAILAILAFNVLLFGGIAVAVLRSQGRI</sequence>
<protein>
    <submittedName>
        <fullName evidence="2">Uncharacterized protein</fullName>
    </submittedName>
</protein>
<name>A0A6B2JF06_9RHOB</name>
<dbReference type="Proteomes" id="UP000474757">
    <property type="component" value="Unassembled WGS sequence"/>
</dbReference>
<comment type="caution">
    <text evidence="2">The sequence shown here is derived from an EMBL/GenBank/DDBJ whole genome shotgun (WGS) entry which is preliminary data.</text>
</comment>
<reference evidence="2 3" key="1">
    <citation type="submission" date="2020-02" db="EMBL/GenBank/DDBJ databases">
        <title>Pseudoroseicyclus tamarix, sp. nov., isolated from offshore sediment of a Tamarix chinensis forest.</title>
        <authorList>
            <person name="Gai Y."/>
        </authorList>
    </citation>
    <scope>NUCLEOTIDE SEQUENCE [LARGE SCALE GENOMIC DNA]</scope>
    <source>
        <strain evidence="2 3">CLL3-39</strain>
    </source>
</reference>
<dbReference type="RefSeq" id="WP_163889108.1">
    <property type="nucleotide sequence ID" value="NZ_JAAFYS010000001.1"/>
</dbReference>
<proteinExistence type="predicted"/>
<keyword evidence="1" id="KW-0472">Membrane</keyword>
<accession>A0A6B2JF06</accession>
<keyword evidence="3" id="KW-1185">Reference proteome</keyword>